<dbReference type="HAMAP" id="MF_01681">
    <property type="entry name" value="Salvage_MtnC"/>
    <property type="match status" value="1"/>
</dbReference>
<dbReference type="NCBIfam" id="TIGR01691">
    <property type="entry name" value="enolase-ppase"/>
    <property type="match status" value="1"/>
</dbReference>
<keyword evidence="6" id="KW-1185">Reference proteome</keyword>
<dbReference type="PANTHER" id="PTHR20371:SF1">
    <property type="entry name" value="ENOLASE-PHOSPHATASE E1"/>
    <property type="match status" value="1"/>
</dbReference>
<keyword evidence="3 4" id="KW-0486">Methionine biosynthesis</keyword>
<sequence>MTDMAETKPAWIVLDIEGTTSSTSSVHVGLYDYARPRLAVWIDTHPDDPEVQDAVAQTRAEAGLPESASTDEVVQVLHDWMDGDVKATPLKSLQGQIWAAGFAEGDLIAHFFPDVPPALRSWHSGGVRLAVFSSGSVKSQQPWFRHSDAGDLAILIEQYFDTVNAGPKREAVSYHRIAGALGCAGDRLLFLSDVPAELDAASQAGWGTTGVRRPGEPSQNADFGAHPTVASFDELTFKES</sequence>
<evidence type="ECO:0000313" key="5">
    <source>
        <dbReference type="EMBL" id="GAA3846123.1"/>
    </source>
</evidence>
<keyword evidence="4" id="KW-0460">Magnesium</keyword>
<evidence type="ECO:0000313" key="6">
    <source>
        <dbReference type="Proteomes" id="UP001500888"/>
    </source>
</evidence>
<dbReference type="CDD" id="cd01629">
    <property type="entry name" value="HAD_EP"/>
    <property type="match status" value="1"/>
</dbReference>
<proteinExistence type="inferred from homology"/>
<comment type="pathway">
    <text evidence="4">Amino-acid biosynthesis; L-methionine biosynthesis via salvage pathway; L-methionine from S-methyl-5-thio-alpha-D-ribose 1-phosphate: step 3/6.</text>
</comment>
<keyword evidence="1 4" id="KW-0028">Amino-acid biosynthesis</keyword>
<dbReference type="SUPFAM" id="SSF56784">
    <property type="entry name" value="HAD-like"/>
    <property type="match status" value="1"/>
</dbReference>
<dbReference type="SFLD" id="SFLDG01133">
    <property type="entry name" value="C1.5.4:_Enolase-phosphatase_Li"/>
    <property type="match status" value="1"/>
</dbReference>
<evidence type="ECO:0000256" key="3">
    <source>
        <dbReference type="ARBA" id="ARBA00023167"/>
    </source>
</evidence>
<dbReference type="PANTHER" id="PTHR20371">
    <property type="entry name" value="ENOLASE-PHOSPHATASE E1"/>
    <property type="match status" value="1"/>
</dbReference>
<name>A0ABP7JIY2_9ACTN</name>
<keyword evidence="2 4" id="KW-0378">Hydrolase</keyword>
<dbReference type="Proteomes" id="UP001500888">
    <property type="component" value="Unassembled WGS sequence"/>
</dbReference>
<organism evidence="5 6">
    <name type="scientific">Sphaerisporangium flaviroseum</name>
    <dbReference type="NCBI Taxonomy" id="509199"/>
    <lineage>
        <taxon>Bacteria</taxon>
        <taxon>Bacillati</taxon>
        <taxon>Actinomycetota</taxon>
        <taxon>Actinomycetes</taxon>
        <taxon>Streptosporangiales</taxon>
        <taxon>Streptosporangiaceae</taxon>
        <taxon>Sphaerisporangium</taxon>
    </lineage>
</organism>
<dbReference type="Gene3D" id="3.40.50.1000">
    <property type="entry name" value="HAD superfamily/HAD-like"/>
    <property type="match status" value="1"/>
</dbReference>
<dbReference type="EC" id="3.1.3.77" evidence="4"/>
<dbReference type="Pfam" id="PF00702">
    <property type="entry name" value="Hydrolase"/>
    <property type="match status" value="1"/>
</dbReference>
<comment type="function">
    <text evidence="4">Bifunctional enzyme that catalyzes the enolization of 2,3-diketo-5-methylthiopentyl-1-phosphate (DK-MTP-1-P) into the intermediate 2-hydroxy-3-keto-5-methylthiopentenyl-1-phosphate (HK-MTPenyl-1-P), which is then dephosphorylated to form the acireductone 1,2-dihydroxy-3-keto-5-methylthiopentene (DHK-MTPene).</text>
</comment>
<protein>
    <recommendedName>
        <fullName evidence="4">Enolase-phosphatase E1</fullName>
        <ecNumber evidence="4">3.1.3.77</ecNumber>
    </recommendedName>
    <alternativeName>
        <fullName evidence="4">2,3-diketo-5-methylthio-1-phosphopentane phosphatase</fullName>
    </alternativeName>
</protein>
<dbReference type="InterPro" id="IPR023214">
    <property type="entry name" value="HAD_sf"/>
</dbReference>
<evidence type="ECO:0000256" key="1">
    <source>
        <dbReference type="ARBA" id="ARBA00022605"/>
    </source>
</evidence>
<keyword evidence="4" id="KW-0479">Metal-binding</keyword>
<dbReference type="InterPro" id="IPR023943">
    <property type="entry name" value="Enolase-ppase_E1"/>
</dbReference>
<comment type="subunit">
    <text evidence="4">Monomer.</text>
</comment>
<reference evidence="6" key="1">
    <citation type="journal article" date="2019" name="Int. J. Syst. Evol. Microbiol.">
        <title>The Global Catalogue of Microorganisms (GCM) 10K type strain sequencing project: providing services to taxonomists for standard genome sequencing and annotation.</title>
        <authorList>
            <consortium name="The Broad Institute Genomics Platform"/>
            <consortium name="The Broad Institute Genome Sequencing Center for Infectious Disease"/>
            <person name="Wu L."/>
            <person name="Ma J."/>
        </authorList>
    </citation>
    <scope>NUCLEOTIDE SEQUENCE [LARGE SCALE GENOMIC DNA]</scope>
    <source>
        <strain evidence="6">JCM 16908</strain>
    </source>
</reference>
<comment type="cofactor">
    <cofactor evidence="4">
        <name>Mg(2+)</name>
        <dbReference type="ChEBI" id="CHEBI:18420"/>
    </cofactor>
    <text evidence="4">Binds 1 Mg(2+) ion per subunit.</text>
</comment>
<dbReference type="EMBL" id="BAAAZR010000063">
    <property type="protein sequence ID" value="GAA3846123.1"/>
    <property type="molecule type" value="Genomic_DNA"/>
</dbReference>
<dbReference type="Gene3D" id="1.10.720.60">
    <property type="match status" value="1"/>
</dbReference>
<evidence type="ECO:0000256" key="2">
    <source>
        <dbReference type="ARBA" id="ARBA00022801"/>
    </source>
</evidence>
<comment type="caution">
    <text evidence="5">The sequence shown here is derived from an EMBL/GenBank/DDBJ whole genome shotgun (WGS) entry which is preliminary data.</text>
</comment>
<evidence type="ECO:0000256" key="4">
    <source>
        <dbReference type="HAMAP-Rule" id="MF_01681"/>
    </source>
</evidence>
<comment type="pathway">
    <text evidence="4">Amino-acid biosynthesis; L-methionine biosynthesis via salvage pathway; L-methionine from S-methyl-5-thio-alpha-D-ribose 1-phosphate: step 4/6.</text>
</comment>
<dbReference type="SFLD" id="SFLDG01129">
    <property type="entry name" value="C1.5:_HAD__Beta-PGM__Phosphata"/>
    <property type="match status" value="1"/>
</dbReference>
<accession>A0ABP7JIY2</accession>
<dbReference type="SFLD" id="SFLDS00003">
    <property type="entry name" value="Haloacid_Dehalogenase"/>
    <property type="match status" value="1"/>
</dbReference>
<comment type="similarity">
    <text evidence="4">Belongs to the HAD-like hydrolase superfamily. MasA/MtnC family.</text>
</comment>
<dbReference type="InterPro" id="IPR036412">
    <property type="entry name" value="HAD-like_sf"/>
</dbReference>
<comment type="catalytic activity">
    <reaction evidence="4">
        <text>5-methylsulfanyl-2,3-dioxopentyl phosphate + H2O = 1,2-dihydroxy-5-(methylsulfanyl)pent-1-en-3-one + phosphate</text>
        <dbReference type="Rhea" id="RHEA:21700"/>
        <dbReference type="ChEBI" id="CHEBI:15377"/>
        <dbReference type="ChEBI" id="CHEBI:43474"/>
        <dbReference type="ChEBI" id="CHEBI:49252"/>
        <dbReference type="ChEBI" id="CHEBI:58828"/>
        <dbReference type="EC" id="3.1.3.77"/>
    </reaction>
</comment>
<gene>
    <name evidence="4 5" type="primary">mtnC</name>
    <name evidence="5" type="ORF">GCM10022226_82030</name>
</gene>